<dbReference type="InterPro" id="IPR000387">
    <property type="entry name" value="Tyr_Pase_dom"/>
</dbReference>
<evidence type="ECO:0000259" key="1">
    <source>
        <dbReference type="PROSITE" id="PS50056"/>
    </source>
</evidence>
<comment type="caution">
    <text evidence="3">The sequence shown here is derived from an EMBL/GenBank/DDBJ whole genome shotgun (WGS) entry which is preliminary data.</text>
</comment>
<dbReference type="EMBL" id="AODQ01000020">
    <property type="protein sequence ID" value="EMR03685.1"/>
    <property type="molecule type" value="Genomic_DNA"/>
</dbReference>
<dbReference type="STRING" id="1279009.ADICEAN_01206"/>
<dbReference type="InterPro" id="IPR036866">
    <property type="entry name" value="RibonucZ/Hydroxyglut_hydro"/>
</dbReference>
<accession>M7NPP6</accession>
<dbReference type="eggNOG" id="COG0607">
    <property type="taxonomic scope" value="Bacteria"/>
</dbReference>
<gene>
    <name evidence="3" type="ORF">ADICEAN_01206</name>
</gene>
<dbReference type="PANTHER" id="PTHR43031:SF1">
    <property type="entry name" value="PYRIDINE NUCLEOTIDE-DISULPHIDE OXIDOREDUCTASE"/>
    <property type="match status" value="1"/>
</dbReference>
<dbReference type="AlphaFoldDB" id="M7NPP6"/>
<proteinExistence type="predicted"/>
<feature type="domain" description="Rhodanese" evidence="2">
    <location>
        <begin position="223"/>
        <end position="306"/>
    </location>
</feature>
<dbReference type="eggNOG" id="COG0491">
    <property type="taxonomic scope" value="Bacteria"/>
</dbReference>
<feature type="domain" description="Rhodanese" evidence="2">
    <location>
        <begin position="126"/>
        <end position="214"/>
    </location>
</feature>
<organism evidence="3 4">
    <name type="scientific">Cesiribacter andamanensis AMV16</name>
    <dbReference type="NCBI Taxonomy" id="1279009"/>
    <lineage>
        <taxon>Bacteria</taxon>
        <taxon>Pseudomonadati</taxon>
        <taxon>Bacteroidota</taxon>
        <taxon>Cytophagia</taxon>
        <taxon>Cytophagales</taxon>
        <taxon>Cesiribacteraceae</taxon>
        <taxon>Cesiribacter</taxon>
    </lineage>
</organism>
<protein>
    <submittedName>
        <fullName evidence="3">Molybdopterin biosynthesis protein MoeB</fullName>
    </submittedName>
</protein>
<name>M7NPP6_9BACT</name>
<evidence type="ECO:0000313" key="4">
    <source>
        <dbReference type="Proteomes" id="UP000011910"/>
    </source>
</evidence>
<keyword evidence="4" id="KW-1185">Reference proteome</keyword>
<sequence>MGRPDLREEAEQADTQREHLARQLYASTREVLMQLERNVLVYPAHGAGSLCGKNLSKDLTSTIGRELEQNQSLQPMSEAAFVSALLEDQPFVPKYFKSNVALNKQGAPAYSSSLDEVPRLPADAPLEPGVLVVDARDQMKFKNRHLKGAINLMDGAKFETWLGSIVGPEEPWYLIAEDEESLERLIRKAAKIGYERTLKGAMANAKPGHEHDAWIILEHFKAAPETYTVVDIRNAAEVKEGKFFAHALCIPLHQLRERAAEVPTDKPVVVHCAAGYRSAAGFSILEAALPQTKVYDLGEAIKDFEPIR</sequence>
<feature type="domain" description="Tyrosine specific protein phosphatases" evidence="1">
    <location>
        <begin position="267"/>
        <end position="308"/>
    </location>
</feature>
<dbReference type="InterPro" id="IPR050229">
    <property type="entry name" value="GlpE_sulfurtransferase"/>
</dbReference>
<dbReference type="Pfam" id="PF00581">
    <property type="entry name" value="Rhodanese"/>
    <property type="match status" value="2"/>
</dbReference>
<dbReference type="InterPro" id="IPR001763">
    <property type="entry name" value="Rhodanese-like_dom"/>
</dbReference>
<dbReference type="SUPFAM" id="SSF52821">
    <property type="entry name" value="Rhodanese/Cell cycle control phosphatase"/>
    <property type="match status" value="2"/>
</dbReference>
<dbReference type="Gene3D" id="3.60.15.10">
    <property type="entry name" value="Ribonuclease Z/Hydroxyacylglutathione hydrolase-like"/>
    <property type="match status" value="1"/>
</dbReference>
<dbReference type="InterPro" id="IPR036873">
    <property type="entry name" value="Rhodanese-like_dom_sf"/>
</dbReference>
<evidence type="ECO:0000259" key="2">
    <source>
        <dbReference type="PROSITE" id="PS50206"/>
    </source>
</evidence>
<dbReference type="Gene3D" id="3.40.250.10">
    <property type="entry name" value="Rhodanese-like domain"/>
    <property type="match status" value="2"/>
</dbReference>
<dbReference type="PANTHER" id="PTHR43031">
    <property type="entry name" value="FAD-DEPENDENT OXIDOREDUCTASE"/>
    <property type="match status" value="1"/>
</dbReference>
<evidence type="ECO:0000313" key="3">
    <source>
        <dbReference type="EMBL" id="EMR03685.1"/>
    </source>
</evidence>
<dbReference type="PROSITE" id="PS50056">
    <property type="entry name" value="TYR_PHOSPHATASE_2"/>
    <property type="match status" value="1"/>
</dbReference>
<dbReference type="PROSITE" id="PS50206">
    <property type="entry name" value="RHODANESE_3"/>
    <property type="match status" value="2"/>
</dbReference>
<dbReference type="Proteomes" id="UP000011910">
    <property type="component" value="Unassembled WGS sequence"/>
</dbReference>
<reference evidence="3 4" key="1">
    <citation type="journal article" date="2013" name="Genome Announc.">
        <title>Draft Genome Sequence of Cesiribacter andamanensis Strain AMV16T, Isolated from a Soil Sample from a Mud Volcano in the Andaman Islands, India.</title>
        <authorList>
            <person name="Shivaji S."/>
            <person name="Ara S."/>
            <person name="Begum Z."/>
            <person name="Srinivas T.N."/>
            <person name="Singh A."/>
            <person name="Kumar Pinnaka A."/>
        </authorList>
    </citation>
    <scope>NUCLEOTIDE SEQUENCE [LARGE SCALE GENOMIC DNA]</scope>
    <source>
        <strain evidence="3 4">AMV16</strain>
    </source>
</reference>